<gene>
    <name evidence="2" type="ORF">OW763_06810</name>
</gene>
<name>A0ABT4CYL4_9CLOT</name>
<dbReference type="InterPro" id="IPR016181">
    <property type="entry name" value="Acyl_CoA_acyltransferase"/>
</dbReference>
<proteinExistence type="predicted"/>
<reference evidence="2" key="1">
    <citation type="submission" date="2022-12" db="EMBL/GenBank/DDBJ databases">
        <authorList>
            <person name="Wang J."/>
        </authorList>
    </citation>
    <scope>NUCLEOTIDE SEQUENCE</scope>
    <source>
        <strain evidence="2">HY-45-18</strain>
    </source>
</reference>
<organism evidence="2 3">
    <name type="scientific">Clostridium aestuarii</name>
    <dbReference type="NCBI Taxonomy" id="338193"/>
    <lineage>
        <taxon>Bacteria</taxon>
        <taxon>Bacillati</taxon>
        <taxon>Bacillota</taxon>
        <taxon>Clostridia</taxon>
        <taxon>Eubacteriales</taxon>
        <taxon>Clostridiaceae</taxon>
        <taxon>Clostridium</taxon>
    </lineage>
</organism>
<evidence type="ECO:0000313" key="3">
    <source>
        <dbReference type="Proteomes" id="UP001078443"/>
    </source>
</evidence>
<dbReference type="RefSeq" id="WP_268040331.1">
    <property type="nucleotide sequence ID" value="NZ_JAPQER010000002.1"/>
</dbReference>
<sequence>MYEVTSLTKNNMGEFKKLNALKDEFNRVNKDYFKIYNRLNSFQKFLLRKKVRLLKYNYEYIGYIWIGNTSKSNCEISAMNIIGHINEIEGFKNLLSILKPYSVLIYECEKKDCNFKVLEELGFKKHKGIIEMTNILNKVINIEIPIDISFEKLIRGKDEKLRCIIQNKIFEKNDRVPLNIDDIYYDEMQSYYYDDGAIFIKKGNCYIGYGQIIVKEGICYIVNFGILKEYHNNGYGKIFLTYLLNFIYNKRKNIVKIKVDSDNYNAVKLYKSLGFNEDKEVYKWSLDT</sequence>
<dbReference type="EMBL" id="JAPQER010000002">
    <property type="protein sequence ID" value="MCY6484061.1"/>
    <property type="molecule type" value="Genomic_DNA"/>
</dbReference>
<dbReference type="SUPFAM" id="SSF55729">
    <property type="entry name" value="Acyl-CoA N-acyltransferases (Nat)"/>
    <property type="match status" value="1"/>
</dbReference>
<dbReference type="Proteomes" id="UP001078443">
    <property type="component" value="Unassembled WGS sequence"/>
</dbReference>
<feature type="domain" description="N-acetyltransferase" evidence="1">
    <location>
        <begin position="159"/>
        <end position="288"/>
    </location>
</feature>
<protein>
    <submittedName>
        <fullName evidence="2">GNAT family N-acetyltransferase</fullName>
    </submittedName>
</protein>
<keyword evidence="3" id="KW-1185">Reference proteome</keyword>
<dbReference type="PROSITE" id="PS51186">
    <property type="entry name" value="GNAT"/>
    <property type="match status" value="1"/>
</dbReference>
<comment type="caution">
    <text evidence="2">The sequence shown here is derived from an EMBL/GenBank/DDBJ whole genome shotgun (WGS) entry which is preliminary data.</text>
</comment>
<dbReference type="Pfam" id="PF00583">
    <property type="entry name" value="Acetyltransf_1"/>
    <property type="match status" value="1"/>
</dbReference>
<dbReference type="Gene3D" id="3.40.630.30">
    <property type="match status" value="1"/>
</dbReference>
<dbReference type="InterPro" id="IPR000182">
    <property type="entry name" value="GNAT_dom"/>
</dbReference>
<evidence type="ECO:0000313" key="2">
    <source>
        <dbReference type="EMBL" id="MCY6484061.1"/>
    </source>
</evidence>
<evidence type="ECO:0000259" key="1">
    <source>
        <dbReference type="PROSITE" id="PS51186"/>
    </source>
</evidence>
<accession>A0ABT4CYL4</accession>